<accession>Q6NKE7</accession>
<reference evidence="1 2" key="1">
    <citation type="journal article" date="2003" name="Nucleic Acids Res.">
        <title>The complete genome sequence and analysis of Corynebacterium diphtheriae NCTC13129.</title>
        <authorList>
            <person name="Cerdeno-Tarraga A.M."/>
            <person name="Efstratiou A."/>
            <person name="Dover L.G."/>
            <person name="Holden M.T.G."/>
            <person name="Pallen M."/>
            <person name="Bentley S.D."/>
            <person name="Besra G.S."/>
            <person name="Churcher C."/>
            <person name="James K.D."/>
            <person name="De Zoysa A."/>
            <person name="Chillingworth T."/>
            <person name="Cronin A."/>
            <person name="Dowd L."/>
            <person name="Feltwell T."/>
            <person name="Hamlin N."/>
            <person name="Holroyd S."/>
            <person name="Jagels K."/>
            <person name="Moule S."/>
            <person name="Quail M.A."/>
            <person name="Rabbinowitsch E."/>
            <person name="Rutherford K."/>
            <person name="Thomson N.R."/>
            <person name="Unwin L."/>
            <person name="Whitehead S."/>
            <person name="Barrell B.G.Parkhill.J."/>
        </authorList>
    </citation>
    <scope>NUCLEOTIDE SEQUENCE [LARGE SCALE GENOMIC DNA]</scope>
    <source>
        <strain evidence="2">ATCC 700971 / NCTC 13129 / Biotype gravis</strain>
    </source>
</reference>
<organism evidence="1 2">
    <name type="scientific">Corynebacterium diphtheriae (strain ATCC 700971 / NCTC 13129 / Biotype gravis)</name>
    <dbReference type="NCBI Taxonomy" id="257309"/>
    <lineage>
        <taxon>Bacteria</taxon>
        <taxon>Bacillati</taxon>
        <taxon>Actinomycetota</taxon>
        <taxon>Actinomycetes</taxon>
        <taxon>Mycobacteriales</taxon>
        <taxon>Corynebacteriaceae</taxon>
        <taxon>Corynebacterium</taxon>
    </lineage>
</organism>
<dbReference type="EMBL" id="BX248354">
    <property type="protein sequence ID" value="CAE48589.1"/>
    <property type="molecule type" value="Genomic_DNA"/>
</dbReference>
<protein>
    <submittedName>
        <fullName evidence="1">Uncharacterized protein</fullName>
    </submittedName>
</protein>
<evidence type="ECO:0000313" key="2">
    <source>
        <dbReference type="Proteomes" id="UP000002198"/>
    </source>
</evidence>
<dbReference type="Proteomes" id="UP000002198">
    <property type="component" value="Chromosome"/>
</dbReference>
<dbReference type="STRING" id="257309.DIP0083"/>
<proteinExistence type="predicted"/>
<dbReference type="AlphaFoldDB" id="Q6NKE7"/>
<evidence type="ECO:0000313" key="1">
    <source>
        <dbReference type="EMBL" id="CAE48589.1"/>
    </source>
</evidence>
<name>Q6NKE7_CORDI</name>
<dbReference type="RefSeq" id="WP_010934001.1">
    <property type="nucleotide sequence ID" value="NC_002935.2"/>
</dbReference>
<dbReference type="HOGENOM" id="CLU_212574_0_0_11"/>
<gene>
    <name evidence="1" type="ordered locus">DIP0083</name>
</gene>
<sequence>MATDLSVEKQSVGQLLPVMITEFLERFLQDRIMALASLEKSIFRAM</sequence>
<dbReference type="KEGG" id="cdi:DIP0083"/>
<keyword evidence="2" id="KW-1185">Reference proteome</keyword>